<dbReference type="InterPro" id="IPR025410">
    <property type="entry name" value="Lant_dehyd"/>
</dbReference>
<reference evidence="3" key="1">
    <citation type="journal article" date="2019" name="Int. J. Syst. Evol. Microbiol.">
        <title>The Global Catalogue of Microorganisms (GCM) 10K type strain sequencing project: providing services to taxonomists for standard genome sequencing and annotation.</title>
        <authorList>
            <consortium name="The Broad Institute Genomics Platform"/>
            <consortium name="The Broad Institute Genome Sequencing Center for Infectious Disease"/>
            <person name="Wu L."/>
            <person name="Ma J."/>
        </authorList>
    </citation>
    <scope>NUCLEOTIDE SEQUENCE [LARGE SCALE GENOMIC DNA]</scope>
    <source>
        <strain evidence="3">JCM 14718</strain>
    </source>
</reference>
<evidence type="ECO:0000313" key="2">
    <source>
        <dbReference type="EMBL" id="GAA1710029.1"/>
    </source>
</evidence>
<dbReference type="Pfam" id="PF20329">
    <property type="entry name" value="DUF6624"/>
    <property type="match status" value="1"/>
</dbReference>
<evidence type="ECO:0000259" key="1">
    <source>
        <dbReference type="Pfam" id="PF13575"/>
    </source>
</evidence>
<feature type="domain" description="Lantibiotic biosynthesis protein dehydration" evidence="1">
    <location>
        <begin position="116"/>
        <end position="464"/>
    </location>
</feature>
<proteinExistence type="predicted"/>
<organism evidence="2 3">
    <name type="scientific">Fodinicola feengrottensis</name>
    <dbReference type="NCBI Taxonomy" id="435914"/>
    <lineage>
        <taxon>Bacteria</taxon>
        <taxon>Bacillati</taxon>
        <taxon>Actinomycetota</taxon>
        <taxon>Actinomycetes</taxon>
        <taxon>Mycobacteriales</taxon>
        <taxon>Fodinicola</taxon>
    </lineage>
</organism>
<dbReference type="EMBL" id="BAAANY010000036">
    <property type="protein sequence ID" value="GAA1710029.1"/>
    <property type="molecule type" value="Genomic_DNA"/>
</dbReference>
<keyword evidence="3" id="KW-1185">Reference proteome</keyword>
<sequence length="775" mass="85145">MDGPEPPSAVSRLLAAVQAGEAGAMFPQVVSAGPEGTLAIERHLGGAADARALRRTFAQPRFDPLTAALERLQAWCEATIPEYSDILASDLLTSTNADLFGAFVREAFVACAADIPDLTAVVGRRCAQFLGLLDVFLDRLRRDLRTGWPDRADLRGPVTHLWAHDEETHNGGQRVLRVDLAGGGRIAYKPRPASGELLFLNENAIFARLNELPPVSGDVRLPVLSSWRGSGPDRHGYSWQEWVERPPEWGILRRQGQHVLSGTQLTPAQAGPFWRRAGALAAACFAFGITDLHGSNVLAGARADDEPMLYPVDLEVFFADAKRLAHTTLVYAPTTSMTHHVGLENEARWCDVDAQPVCWTAGEDGVLSLGTRSRSVTRTVTRSVVGDTTGRIGYGPYVSALLRGMFDTWTLICRHRDDLLGQVERDGADGYARVVRRATSIYVGALNGDPVDPAVVFDAAEREQLDRGDVPYFFRSVLGGPLCSLDPSLAAFQPRPVPNPEPVPPVTPRPLADVAARLTLATLGPALRDAVEHVFDDIPDHAFTDDELGVRVRLHGPEEGEVSFDWPQVGRRITYRWDESKARVAIDPIDAEPVPDPLPAGVEIRRRLLRMDRVDARLRVPWARGGFTDESSHRRLTALVGSGARWLGEVFDQYGWPGQSMVGLAATKAASRLVQHLEDDLPLQRRALELMTVAADAGDFPRREIAYVTDSVRLAEGRPQVYGTKFDRVDGELVPCPLEDPEQVDERRRAMGLVPLHEYANELRERFPLTGTEPT</sequence>
<name>A0ABP4UTR4_9ACTN</name>
<protein>
    <recommendedName>
        <fullName evidence="1">Lantibiotic biosynthesis protein dehydration domain-containing protein</fullName>
    </recommendedName>
</protein>
<dbReference type="InterPro" id="IPR046732">
    <property type="entry name" value="DUF6624"/>
</dbReference>
<gene>
    <name evidence="2" type="ORF">GCM10009765_69150</name>
</gene>
<accession>A0ABP4UTR4</accession>
<dbReference type="Proteomes" id="UP001500618">
    <property type="component" value="Unassembled WGS sequence"/>
</dbReference>
<dbReference type="RefSeq" id="WP_344314366.1">
    <property type="nucleotide sequence ID" value="NZ_BAAANY010000036.1"/>
</dbReference>
<evidence type="ECO:0000313" key="3">
    <source>
        <dbReference type="Proteomes" id="UP001500618"/>
    </source>
</evidence>
<dbReference type="Pfam" id="PF13575">
    <property type="entry name" value="DUF4135"/>
    <property type="match status" value="1"/>
</dbReference>
<comment type="caution">
    <text evidence="2">The sequence shown here is derived from an EMBL/GenBank/DDBJ whole genome shotgun (WGS) entry which is preliminary data.</text>
</comment>